<dbReference type="PANTHER" id="PTHR31984:SF17">
    <property type="entry name" value="TRANSCRIPTIONAL REGULATOR"/>
    <property type="match status" value="1"/>
</dbReference>
<evidence type="ECO:0000313" key="1">
    <source>
        <dbReference type="EMBL" id="QHS59666.1"/>
    </source>
</evidence>
<evidence type="ECO:0000313" key="2">
    <source>
        <dbReference type="Proteomes" id="UP000476411"/>
    </source>
</evidence>
<name>A0A6B9ZC23_9BACT</name>
<organism evidence="1 2">
    <name type="scientific">Chitinophaga agri</name>
    <dbReference type="NCBI Taxonomy" id="2703787"/>
    <lineage>
        <taxon>Bacteria</taxon>
        <taxon>Pseudomonadati</taxon>
        <taxon>Bacteroidota</taxon>
        <taxon>Chitinophagia</taxon>
        <taxon>Chitinophagales</taxon>
        <taxon>Chitinophagaceae</taxon>
        <taxon>Chitinophaga</taxon>
    </lineage>
</organism>
<dbReference type="Gene3D" id="3.40.1740.10">
    <property type="entry name" value="VC0467-like"/>
    <property type="match status" value="1"/>
</dbReference>
<dbReference type="SUPFAM" id="SSF143456">
    <property type="entry name" value="VC0467-like"/>
    <property type="match status" value="1"/>
</dbReference>
<dbReference type="KEGG" id="chih:GWR21_08690"/>
<dbReference type="RefSeq" id="WP_162331361.1">
    <property type="nucleotide sequence ID" value="NZ_CP048113.1"/>
</dbReference>
<keyword evidence="2" id="KW-1185">Reference proteome</keyword>
<protein>
    <submittedName>
        <fullName evidence="1">YqgE/AlgH family protein</fullName>
    </submittedName>
</protein>
<gene>
    <name evidence="1" type="ORF">GWR21_08690</name>
</gene>
<reference evidence="1 2" key="1">
    <citation type="submission" date="2020-01" db="EMBL/GenBank/DDBJ databases">
        <title>Complete genome sequence of Chitinophaga sp. H33E-04 isolated from quinoa roots.</title>
        <authorList>
            <person name="Weon H.-Y."/>
            <person name="Lee S.A."/>
        </authorList>
    </citation>
    <scope>NUCLEOTIDE SEQUENCE [LARGE SCALE GENOMIC DNA]</scope>
    <source>
        <strain evidence="1 2">H33E-04</strain>
    </source>
</reference>
<accession>A0A6B9ZC23</accession>
<dbReference type="InterPro" id="IPR003774">
    <property type="entry name" value="AlgH-like"/>
</dbReference>
<sequence length="148" mass="16814">MKPGIFINSTALLDDSVFESTVIFITEYNENGAMGFVVNKVFPRKLNELEEFRQGMPFPLYEGGPVDQEHLFFIHQRPDLIEGGEHVKDNIYVGGDFKTAVLYINTGILTAKDIKVFIGYCGWDHKELNDEIAEGSWELVFSGKIFED</sequence>
<dbReference type="EMBL" id="CP048113">
    <property type="protein sequence ID" value="QHS59666.1"/>
    <property type="molecule type" value="Genomic_DNA"/>
</dbReference>
<dbReference type="Proteomes" id="UP000476411">
    <property type="component" value="Chromosome"/>
</dbReference>
<dbReference type="AlphaFoldDB" id="A0A6B9ZC23"/>
<dbReference type="Pfam" id="PF02622">
    <property type="entry name" value="DUF179"/>
    <property type="match status" value="1"/>
</dbReference>
<dbReference type="PANTHER" id="PTHR31984">
    <property type="entry name" value="TRANSPORTER, PUTATIVE (DUF179)-RELATED"/>
    <property type="match status" value="1"/>
</dbReference>
<proteinExistence type="predicted"/>